<gene>
    <name evidence="2" type="ORF">VTK73DRAFT_7736</name>
</gene>
<organism evidence="2 3">
    <name type="scientific">Phialemonium thermophilum</name>
    <dbReference type="NCBI Taxonomy" id="223376"/>
    <lineage>
        <taxon>Eukaryota</taxon>
        <taxon>Fungi</taxon>
        <taxon>Dikarya</taxon>
        <taxon>Ascomycota</taxon>
        <taxon>Pezizomycotina</taxon>
        <taxon>Sordariomycetes</taxon>
        <taxon>Sordariomycetidae</taxon>
        <taxon>Cephalothecales</taxon>
        <taxon>Cephalothecaceae</taxon>
        <taxon>Phialemonium</taxon>
    </lineage>
</organism>
<comment type="caution">
    <text evidence="2">The sequence shown here is derived from an EMBL/GenBank/DDBJ whole genome shotgun (WGS) entry which is preliminary data.</text>
</comment>
<accession>A0ABR3WDD5</accession>
<evidence type="ECO:0000313" key="3">
    <source>
        <dbReference type="Proteomes" id="UP001586593"/>
    </source>
</evidence>
<evidence type="ECO:0000256" key="1">
    <source>
        <dbReference type="SAM" id="MobiDB-lite"/>
    </source>
</evidence>
<name>A0ABR3WDD5_9PEZI</name>
<dbReference type="EMBL" id="JAZHXJ010000506">
    <property type="protein sequence ID" value="KAL1858940.1"/>
    <property type="molecule type" value="Genomic_DNA"/>
</dbReference>
<reference evidence="2 3" key="1">
    <citation type="journal article" date="2024" name="Commun. Biol.">
        <title>Comparative genomic analysis of thermophilic fungi reveals convergent evolutionary adaptations and gene losses.</title>
        <authorList>
            <person name="Steindorff A.S."/>
            <person name="Aguilar-Pontes M.V."/>
            <person name="Robinson A.J."/>
            <person name="Andreopoulos B."/>
            <person name="LaButti K."/>
            <person name="Kuo A."/>
            <person name="Mondo S."/>
            <person name="Riley R."/>
            <person name="Otillar R."/>
            <person name="Haridas S."/>
            <person name="Lipzen A."/>
            <person name="Grimwood J."/>
            <person name="Schmutz J."/>
            <person name="Clum A."/>
            <person name="Reid I.D."/>
            <person name="Moisan M.C."/>
            <person name="Butler G."/>
            <person name="Nguyen T.T.M."/>
            <person name="Dewar K."/>
            <person name="Conant G."/>
            <person name="Drula E."/>
            <person name="Henrissat B."/>
            <person name="Hansel C."/>
            <person name="Singer S."/>
            <person name="Hutchinson M.I."/>
            <person name="de Vries R.P."/>
            <person name="Natvig D.O."/>
            <person name="Powell A.J."/>
            <person name="Tsang A."/>
            <person name="Grigoriev I.V."/>
        </authorList>
    </citation>
    <scope>NUCLEOTIDE SEQUENCE [LARGE SCALE GENOMIC DNA]</scope>
    <source>
        <strain evidence="2 3">ATCC 24622</strain>
    </source>
</reference>
<sequence>MLSLPCAARAVFLSPGAPPPLSREPLPCWTSYEIIISWNIAKVVGCHRKEGAKGDMVNSTFFECGKRNSSQIRPPPSQTSRALHRPSCDLISKVHASRPPRQGSGNEEERPKTHAVAWPWTEIHQDGGYHDRYHAIRHWALASAPPSRYLSYRPLDGLSLPILSVSSIEKECNNQSNRAPTCTQRSI</sequence>
<keyword evidence="3" id="KW-1185">Reference proteome</keyword>
<feature type="region of interest" description="Disordered" evidence="1">
    <location>
        <begin position="94"/>
        <end position="114"/>
    </location>
</feature>
<protein>
    <submittedName>
        <fullName evidence="2">Uncharacterized protein</fullName>
    </submittedName>
</protein>
<dbReference type="Proteomes" id="UP001586593">
    <property type="component" value="Unassembled WGS sequence"/>
</dbReference>
<evidence type="ECO:0000313" key="2">
    <source>
        <dbReference type="EMBL" id="KAL1858940.1"/>
    </source>
</evidence>
<proteinExistence type="predicted"/>